<organism evidence="10 11">
    <name type="scientific">Strigamia maritima</name>
    <name type="common">European centipede</name>
    <name type="synonym">Geophilus maritimus</name>
    <dbReference type="NCBI Taxonomy" id="126957"/>
    <lineage>
        <taxon>Eukaryota</taxon>
        <taxon>Metazoa</taxon>
        <taxon>Ecdysozoa</taxon>
        <taxon>Arthropoda</taxon>
        <taxon>Myriapoda</taxon>
        <taxon>Chilopoda</taxon>
        <taxon>Pleurostigmophora</taxon>
        <taxon>Geophilomorpha</taxon>
        <taxon>Linotaeniidae</taxon>
        <taxon>Strigamia</taxon>
    </lineage>
</organism>
<dbReference type="PhylomeDB" id="T1JD62"/>
<evidence type="ECO:0000256" key="2">
    <source>
        <dbReference type="ARBA" id="ARBA00022490"/>
    </source>
</evidence>
<dbReference type="InterPro" id="IPR001293">
    <property type="entry name" value="Znf_TRAF"/>
</dbReference>
<dbReference type="eggNOG" id="KOG0297">
    <property type="taxonomic scope" value="Eukaryota"/>
</dbReference>
<dbReference type="STRING" id="126957.T1JD62"/>
<dbReference type="SMART" id="SM00061">
    <property type="entry name" value="MATH"/>
    <property type="match status" value="1"/>
</dbReference>
<dbReference type="OMA" id="HNANINF"/>
<dbReference type="InterPro" id="IPR013083">
    <property type="entry name" value="Znf_RING/FYVE/PHD"/>
</dbReference>
<evidence type="ECO:0000313" key="10">
    <source>
        <dbReference type="EnsemblMetazoa" id="SMAR011737-PA"/>
    </source>
</evidence>
<feature type="domain" description="TRAF-type" evidence="9">
    <location>
        <begin position="140"/>
        <end position="194"/>
    </location>
</feature>
<dbReference type="AlphaFoldDB" id="T1JD62"/>
<sequence>MKFVLAPVRFHLFINSGSSNIKCILLFLVSVSSFVRRANTLQIFFSSVCMASDIITCFKCGLKTFILKEQFYGDIYCQRCGSKTNSGEKAVFHNANINFTSNIPKDKAPRKSYSEKDSGTFVQYCDYCNSAVDKDKLKNHYEMCAMYPMSCNFCNGKFIRRTIKKHAQECLDTLRHCKFSPIGCLFQGTQMEIEHHENDNNVHIELIMKLLLNLQTEQASNGMLLKRSFNELLSLKDIVNVNQNESFSKINLLQENLEKTTGKQRADVDSYKEQILDLRVKHSVLLAQINQLEHNYSAIKEKLFQQTKEMQVLQKSLKHETGELAKRVAEDKIQVNDLYNKMEMSLDTVKVKQVSFEEGYVKNNDYEAVDKKINDLEKYLAEQSVILDTLTIQQSEQCDNAVNYQKSLTTVIKANIEDKEHLNDKIDALSRRQVCFKDSQTEKGEKVINKMEKVNNKKTSFQYIWRVEKFEQHLTTAKMGKQPYIYSDPFFSNQFGYKMRLKLYPNGYGEGKGTHLSVYLEVMKGPNDAILNWPIQYSGQLSMLDQLAHKLHHSWPLETDAKNTKFDKSMSDYKLGFGFSTFIASPQLKPSYLVDGTIFFKLDLTITN</sequence>
<dbReference type="Proteomes" id="UP000014500">
    <property type="component" value="Unassembled WGS sequence"/>
</dbReference>
<dbReference type="InterPro" id="IPR008974">
    <property type="entry name" value="TRAF-like"/>
</dbReference>
<reference evidence="10" key="2">
    <citation type="submission" date="2015-02" db="UniProtKB">
        <authorList>
            <consortium name="EnsemblMetazoa"/>
        </authorList>
    </citation>
    <scope>IDENTIFICATION</scope>
</reference>
<keyword evidence="11" id="KW-1185">Reference proteome</keyword>
<dbReference type="PANTHER" id="PTHR10131">
    <property type="entry name" value="TNF RECEPTOR ASSOCIATED FACTOR"/>
    <property type="match status" value="1"/>
</dbReference>
<dbReference type="InterPro" id="IPR002083">
    <property type="entry name" value="MATH/TRAF_dom"/>
</dbReference>
<evidence type="ECO:0000256" key="4">
    <source>
        <dbReference type="ARBA" id="ARBA00022737"/>
    </source>
</evidence>
<dbReference type="Gene3D" id="3.30.40.10">
    <property type="entry name" value="Zinc/RING finger domain, C3HC4 (zinc finger)"/>
    <property type="match status" value="1"/>
</dbReference>
<dbReference type="PROSITE" id="PS50144">
    <property type="entry name" value="MATH"/>
    <property type="match status" value="1"/>
</dbReference>
<dbReference type="HOGENOM" id="CLU_037167_1_1_1"/>
<dbReference type="GO" id="GO:0042981">
    <property type="term" value="P:regulation of apoptotic process"/>
    <property type="evidence" value="ECO:0007669"/>
    <property type="project" value="InterPro"/>
</dbReference>
<accession>T1JD62</accession>
<dbReference type="SUPFAM" id="SSF49599">
    <property type="entry name" value="TRAF domain-like"/>
    <property type="match status" value="1"/>
</dbReference>
<dbReference type="GO" id="GO:0007165">
    <property type="term" value="P:signal transduction"/>
    <property type="evidence" value="ECO:0007669"/>
    <property type="project" value="InterPro"/>
</dbReference>
<reference evidence="11" key="1">
    <citation type="submission" date="2011-05" db="EMBL/GenBank/DDBJ databases">
        <authorList>
            <person name="Richards S.R."/>
            <person name="Qu J."/>
            <person name="Jiang H."/>
            <person name="Jhangiani S.N."/>
            <person name="Agravi P."/>
            <person name="Goodspeed R."/>
            <person name="Gross S."/>
            <person name="Mandapat C."/>
            <person name="Jackson L."/>
            <person name="Mathew T."/>
            <person name="Pu L."/>
            <person name="Thornton R."/>
            <person name="Saada N."/>
            <person name="Wilczek-Boney K.B."/>
            <person name="Lee S."/>
            <person name="Kovar C."/>
            <person name="Wu Y."/>
            <person name="Scherer S.E."/>
            <person name="Worley K.C."/>
            <person name="Muzny D.M."/>
            <person name="Gibbs R."/>
        </authorList>
    </citation>
    <scope>NUCLEOTIDE SEQUENCE</scope>
    <source>
        <strain evidence="11">Brora</strain>
    </source>
</reference>
<keyword evidence="6 7" id="KW-0862">Zinc</keyword>
<dbReference type="Gene3D" id="2.60.210.10">
    <property type="entry name" value="Apoptosis, Tumor Necrosis Factor Receptor Associated Protein 2, Chain A"/>
    <property type="match status" value="1"/>
</dbReference>
<evidence type="ECO:0000256" key="5">
    <source>
        <dbReference type="ARBA" id="ARBA00022771"/>
    </source>
</evidence>
<evidence type="ECO:0000256" key="6">
    <source>
        <dbReference type="ARBA" id="ARBA00022833"/>
    </source>
</evidence>
<dbReference type="PANTHER" id="PTHR10131:SF94">
    <property type="entry name" value="TNF RECEPTOR-ASSOCIATED FACTOR 4"/>
    <property type="match status" value="1"/>
</dbReference>
<dbReference type="GO" id="GO:0043122">
    <property type="term" value="P:regulation of canonical NF-kappaB signal transduction"/>
    <property type="evidence" value="ECO:0007669"/>
    <property type="project" value="TreeGrafter"/>
</dbReference>
<dbReference type="PROSITE" id="PS50145">
    <property type="entry name" value="ZF_TRAF"/>
    <property type="match status" value="1"/>
</dbReference>
<name>T1JD62_STRMM</name>
<evidence type="ECO:0000256" key="1">
    <source>
        <dbReference type="ARBA" id="ARBA00004496"/>
    </source>
</evidence>
<feature type="domain" description="MATH" evidence="8">
    <location>
        <begin position="460"/>
        <end position="604"/>
    </location>
</feature>
<proteinExistence type="predicted"/>
<evidence type="ECO:0000313" key="11">
    <source>
        <dbReference type="Proteomes" id="UP000014500"/>
    </source>
</evidence>
<protein>
    <recommendedName>
        <fullName evidence="12">MATH domain-containing protein</fullName>
    </recommendedName>
</protein>
<keyword evidence="2" id="KW-0963">Cytoplasm</keyword>
<evidence type="ECO:0008006" key="12">
    <source>
        <dbReference type="Google" id="ProtNLM"/>
    </source>
</evidence>
<keyword evidence="3 7" id="KW-0479">Metal-binding</keyword>
<evidence type="ECO:0000259" key="8">
    <source>
        <dbReference type="PROSITE" id="PS50144"/>
    </source>
</evidence>
<keyword evidence="5 7" id="KW-0863">Zinc-finger</keyword>
<feature type="zinc finger region" description="TRAF-type" evidence="7">
    <location>
        <begin position="140"/>
        <end position="194"/>
    </location>
</feature>
<dbReference type="GO" id="GO:0008270">
    <property type="term" value="F:zinc ion binding"/>
    <property type="evidence" value="ECO:0007669"/>
    <property type="project" value="UniProtKB-KW"/>
</dbReference>
<dbReference type="EMBL" id="JH432098">
    <property type="status" value="NOT_ANNOTATED_CDS"/>
    <property type="molecule type" value="Genomic_DNA"/>
</dbReference>
<dbReference type="GO" id="GO:0005737">
    <property type="term" value="C:cytoplasm"/>
    <property type="evidence" value="ECO:0007669"/>
    <property type="project" value="UniProtKB-SubCell"/>
</dbReference>
<keyword evidence="4" id="KW-0677">Repeat</keyword>
<evidence type="ECO:0000256" key="7">
    <source>
        <dbReference type="PROSITE-ProRule" id="PRU00207"/>
    </source>
</evidence>
<dbReference type="Pfam" id="PF02176">
    <property type="entry name" value="zf-TRAF"/>
    <property type="match status" value="1"/>
</dbReference>
<comment type="subcellular location">
    <subcellularLocation>
        <location evidence="1">Cytoplasm</location>
    </subcellularLocation>
</comment>
<dbReference type="Pfam" id="PF22486">
    <property type="entry name" value="MATH_2"/>
    <property type="match status" value="1"/>
</dbReference>
<dbReference type="EnsemblMetazoa" id="SMAR011737-RA">
    <property type="protein sequence ID" value="SMAR011737-PA"/>
    <property type="gene ID" value="SMAR011737"/>
</dbReference>
<evidence type="ECO:0000256" key="3">
    <source>
        <dbReference type="ARBA" id="ARBA00022723"/>
    </source>
</evidence>
<evidence type="ECO:0000259" key="9">
    <source>
        <dbReference type="PROSITE" id="PS50145"/>
    </source>
</evidence>